<reference evidence="2" key="2">
    <citation type="submission" date="2020-09" db="EMBL/GenBank/DDBJ databases">
        <authorList>
            <person name="Sun Q."/>
            <person name="Zhou Y."/>
        </authorList>
    </citation>
    <scope>NUCLEOTIDE SEQUENCE</scope>
    <source>
        <strain evidence="2">CGMCC 4.7278</strain>
    </source>
</reference>
<accession>A0A917QTV4</accession>
<feature type="transmembrane region" description="Helical" evidence="1">
    <location>
        <begin position="15"/>
        <end position="35"/>
    </location>
</feature>
<keyword evidence="1" id="KW-0812">Transmembrane</keyword>
<dbReference type="NCBIfam" id="NF040657">
    <property type="entry name" value="immun_SitI3"/>
    <property type="match status" value="1"/>
</dbReference>
<dbReference type="EMBL" id="BMMW01000005">
    <property type="protein sequence ID" value="GGK66848.1"/>
    <property type="molecule type" value="Genomic_DNA"/>
</dbReference>
<sequence>MGLLSAFRPGTTCDIVFIAAGVLAAVPGDAILYFPESGTVWALRRNGRLEIDDAGYRWTPERTEWLREPFVRKSYVL</sequence>
<keyword evidence="1" id="KW-0472">Membrane</keyword>
<evidence type="ECO:0000313" key="2">
    <source>
        <dbReference type="EMBL" id="GGK66848.1"/>
    </source>
</evidence>
<keyword evidence="1" id="KW-1133">Transmembrane helix</keyword>
<evidence type="ECO:0000313" key="3">
    <source>
        <dbReference type="Proteomes" id="UP000612956"/>
    </source>
</evidence>
<comment type="caution">
    <text evidence="2">The sequence shown here is derived from an EMBL/GenBank/DDBJ whole genome shotgun (WGS) entry which is preliminary data.</text>
</comment>
<dbReference type="Proteomes" id="UP000612956">
    <property type="component" value="Unassembled WGS sequence"/>
</dbReference>
<dbReference type="AlphaFoldDB" id="A0A917QTV4"/>
<reference evidence="2" key="1">
    <citation type="journal article" date="2014" name="Int. J. Syst. Evol. Microbiol.">
        <title>Complete genome sequence of Corynebacterium casei LMG S-19264T (=DSM 44701T), isolated from a smear-ripened cheese.</title>
        <authorList>
            <consortium name="US DOE Joint Genome Institute (JGI-PGF)"/>
            <person name="Walter F."/>
            <person name="Albersmeier A."/>
            <person name="Kalinowski J."/>
            <person name="Ruckert C."/>
        </authorList>
    </citation>
    <scope>NUCLEOTIDE SEQUENCE</scope>
    <source>
        <strain evidence="2">CGMCC 4.7278</strain>
    </source>
</reference>
<dbReference type="InterPro" id="IPR049799">
    <property type="entry name" value="SitI3-like"/>
</dbReference>
<evidence type="ECO:0000256" key="1">
    <source>
        <dbReference type="SAM" id="Phobius"/>
    </source>
</evidence>
<keyword evidence="3" id="KW-1185">Reference proteome</keyword>
<gene>
    <name evidence="2" type="ORF">GCM10011591_43760</name>
</gene>
<name>A0A917QTV4_9NOCA</name>
<proteinExistence type="predicted"/>
<protein>
    <submittedName>
        <fullName evidence="2">Uncharacterized protein</fullName>
    </submittedName>
</protein>
<organism evidence="2 3">
    <name type="scientific">Nocardia camponoti</name>
    <dbReference type="NCBI Taxonomy" id="1616106"/>
    <lineage>
        <taxon>Bacteria</taxon>
        <taxon>Bacillati</taxon>
        <taxon>Actinomycetota</taxon>
        <taxon>Actinomycetes</taxon>
        <taxon>Mycobacteriales</taxon>
        <taxon>Nocardiaceae</taxon>
        <taxon>Nocardia</taxon>
    </lineage>
</organism>